<sequence>MDLSNLKKLRCERSLLQKDIAKYLGITVAAYSLYETGKRTPSIDVLKKLCKFYNIDMDLLLGWREPEQYHVVYGNPFEDKEQSLTQEELDQRLKEEAARNAPKFMGSDNSIYTDPNLQKLYEVAIEKAVRHEELTEEEKQVIIGIPGQLRQKDGSYENLYSFASSGEELLLNDYRKLSEIGQSEARKRVSELTEIPRYTKTDEPPQD</sequence>
<dbReference type="Proteomes" id="UP000304953">
    <property type="component" value="Unassembled WGS sequence"/>
</dbReference>
<reference evidence="1" key="1">
    <citation type="submission" date="2019-04" db="EMBL/GenBank/DDBJ databases">
        <title>Microbes associate with the intestines of laboratory mice.</title>
        <authorList>
            <person name="Navarre W."/>
            <person name="Wong E."/>
            <person name="Huang K."/>
            <person name="Tropini C."/>
            <person name="Ng K."/>
            <person name="Yu B."/>
        </authorList>
    </citation>
    <scope>NUCLEOTIDE SEQUENCE</scope>
    <source>
        <strain evidence="1">NM01_1-7b</strain>
    </source>
</reference>
<name>A0AC61RN78_9FIRM</name>
<protein>
    <submittedName>
        <fullName evidence="1">XRE family transcriptional regulator</fullName>
    </submittedName>
</protein>
<organism evidence="1 2">
    <name type="scientific">Petralouisia muris</name>
    <dbReference type="NCBI Taxonomy" id="3032872"/>
    <lineage>
        <taxon>Bacteria</taxon>
        <taxon>Bacillati</taxon>
        <taxon>Bacillota</taxon>
        <taxon>Clostridia</taxon>
        <taxon>Lachnospirales</taxon>
        <taxon>Lachnospiraceae</taxon>
        <taxon>Petralouisia</taxon>
    </lineage>
</organism>
<gene>
    <name evidence="1" type="ORF">E5329_25970</name>
</gene>
<dbReference type="EMBL" id="SRYA01000103">
    <property type="protein sequence ID" value="TGY88051.1"/>
    <property type="molecule type" value="Genomic_DNA"/>
</dbReference>
<evidence type="ECO:0000313" key="2">
    <source>
        <dbReference type="Proteomes" id="UP000304953"/>
    </source>
</evidence>
<keyword evidence="2" id="KW-1185">Reference proteome</keyword>
<proteinExistence type="predicted"/>
<accession>A0AC61RN78</accession>
<evidence type="ECO:0000313" key="1">
    <source>
        <dbReference type="EMBL" id="TGY88051.1"/>
    </source>
</evidence>
<comment type="caution">
    <text evidence="1">The sequence shown here is derived from an EMBL/GenBank/DDBJ whole genome shotgun (WGS) entry which is preliminary data.</text>
</comment>